<evidence type="ECO:0000313" key="1">
    <source>
        <dbReference type="EMBL" id="PKY09846.1"/>
    </source>
</evidence>
<keyword evidence="1" id="KW-0012">Acyltransferase</keyword>
<dbReference type="OrthoDB" id="9796461at2"/>
<dbReference type="InterPro" id="IPR036514">
    <property type="entry name" value="SGNH_hydro_sf"/>
</dbReference>
<gene>
    <name evidence="1" type="ORF">B1757_12925</name>
</gene>
<accession>A0A2I1DIZ9</accession>
<proteinExistence type="predicted"/>
<evidence type="ECO:0000313" key="2">
    <source>
        <dbReference type="Proteomes" id="UP000234329"/>
    </source>
</evidence>
<dbReference type="AlphaFoldDB" id="A0A2I1DIZ9"/>
<dbReference type="EMBL" id="MXAV01000048">
    <property type="protein sequence ID" value="PKY09846.1"/>
    <property type="molecule type" value="Genomic_DNA"/>
</dbReference>
<dbReference type="RefSeq" id="WP_101538716.1">
    <property type="nucleotide sequence ID" value="NZ_MXAV01000048.1"/>
</dbReference>
<name>A0A2I1DIZ9_9PROT</name>
<keyword evidence="2" id="KW-1185">Reference proteome</keyword>
<dbReference type="Proteomes" id="UP000234329">
    <property type="component" value="Unassembled WGS sequence"/>
</dbReference>
<dbReference type="GO" id="GO:0016746">
    <property type="term" value="F:acyltransferase activity"/>
    <property type="evidence" value="ECO:0007669"/>
    <property type="project" value="UniProtKB-KW"/>
</dbReference>
<comment type="caution">
    <text evidence="1">The sequence shown here is derived from an EMBL/GenBank/DDBJ whole genome shotgun (WGS) entry which is preliminary data.</text>
</comment>
<dbReference type="Gene3D" id="3.40.50.1110">
    <property type="entry name" value="SGNH hydrolase"/>
    <property type="match status" value="1"/>
</dbReference>
<protein>
    <submittedName>
        <fullName evidence="1">Acyltransferase</fullName>
    </submittedName>
</protein>
<keyword evidence="1" id="KW-0808">Transferase</keyword>
<organism evidence="1 2">
    <name type="scientific">Acidithiobacillus marinus</name>
    <dbReference type="NCBI Taxonomy" id="187490"/>
    <lineage>
        <taxon>Bacteria</taxon>
        <taxon>Pseudomonadati</taxon>
        <taxon>Pseudomonadota</taxon>
        <taxon>Acidithiobacillia</taxon>
        <taxon>Acidithiobacillales</taxon>
        <taxon>Acidithiobacillaceae</taxon>
        <taxon>Acidithiobacillus</taxon>
    </lineage>
</organism>
<sequence>MALVDARNDFTQAPKPSYVLDKNSVVRFSEDGPTGLIIIGDSILTGWSGYFAHVFPNALIDGRVGRQFSSAIPIWEELQKTGLTRNVDYVVLELGTNGAVTPQNMRTFLRLAGHRQILLVMPEMPRSWEKEVQHLYLHIAATHPNVHLVRWDLLSRNHPGYFWVDRVHPNWRGIQVMVSAIAEELQQVIHSQTPDSQGEPS</sequence>
<dbReference type="GO" id="GO:0016788">
    <property type="term" value="F:hydrolase activity, acting on ester bonds"/>
    <property type="evidence" value="ECO:0007669"/>
    <property type="project" value="UniProtKB-ARBA"/>
</dbReference>
<reference evidence="1 2" key="1">
    <citation type="submission" date="2017-03" db="EMBL/GenBank/DDBJ databases">
        <title>Draft genime sequence of the acidophilic sulfur-oxidizing bacterium Acidithiobacillus sp. SH, isolated from seawater.</title>
        <authorList>
            <person name="Sharmin S."/>
            <person name="Tokuhisa M."/>
            <person name="Kanao T."/>
            <person name="Kamimura K."/>
        </authorList>
    </citation>
    <scope>NUCLEOTIDE SEQUENCE [LARGE SCALE GENOMIC DNA]</scope>
    <source>
        <strain evidence="1 2">SH</strain>
    </source>
</reference>
<dbReference type="SUPFAM" id="SSF52266">
    <property type="entry name" value="SGNH hydrolase"/>
    <property type="match status" value="1"/>
</dbReference>
<dbReference type="InParanoid" id="A0A2I1DIZ9"/>